<evidence type="ECO:0000256" key="9">
    <source>
        <dbReference type="HAMAP-Rule" id="MF_01891"/>
    </source>
</evidence>
<dbReference type="HAMAP" id="MF_01891">
    <property type="entry name" value="FhlC"/>
    <property type="match status" value="1"/>
</dbReference>
<keyword evidence="7 9" id="KW-0010">Activator</keyword>
<dbReference type="Proteomes" id="UP000316473">
    <property type="component" value="Chromosome"/>
</dbReference>
<keyword evidence="8 9" id="KW-0804">Transcription</keyword>
<evidence type="ECO:0000256" key="7">
    <source>
        <dbReference type="ARBA" id="ARBA00023159"/>
    </source>
</evidence>
<dbReference type="GO" id="GO:0005737">
    <property type="term" value="C:cytoplasm"/>
    <property type="evidence" value="ECO:0007669"/>
    <property type="project" value="UniProtKB-SubCell"/>
</dbReference>
<feature type="binding site" evidence="9">
    <location>
        <position position="138"/>
    </location>
    <ligand>
        <name>Zn(2+)</name>
        <dbReference type="ChEBI" id="CHEBI:29105"/>
    </ligand>
</feature>
<keyword evidence="4 9" id="KW-0862">Zinc</keyword>
<comment type="subunit">
    <text evidence="9">Heterohexamer composed of two FlhC and four FlhD subunits. Each FlhC binds a FlhD dimer, forming a heterotrimer, and a hexamer assembles by dimerization of two heterotrimers.</text>
</comment>
<evidence type="ECO:0000313" key="11">
    <source>
        <dbReference type="EMBL" id="BBL34343.1"/>
    </source>
</evidence>
<name>A0A4Y1YN55_9PROT</name>
<dbReference type="SUPFAM" id="SSF160930">
    <property type="entry name" value="FlhC-like"/>
    <property type="match status" value="1"/>
</dbReference>
<dbReference type="GO" id="GO:1902208">
    <property type="term" value="P:regulation of bacterial-type flagellum assembly"/>
    <property type="evidence" value="ECO:0007669"/>
    <property type="project" value="UniProtKB-UniRule"/>
</dbReference>
<sequence length="192" mass="21761">MKKAKSVLSEGKQIQLATELVRLGARLQVLEAYTTLSRERLVRLYKEVKGMSPPKGMLPYSEDWFTGWQPNMHSSLFINIYDYIVRHTNVRDIDALIKSYQLYLEHIEANHLQRILSFTRAWTLIRFVESGVLSTTSCVQCDGNFLVHSLDIQSNHVCGLCHVPSRAGKTKRAAARKAKEAQLVAAREACAV</sequence>
<feature type="binding site" evidence="9">
    <location>
        <position position="141"/>
    </location>
    <ligand>
        <name>Zn(2+)</name>
        <dbReference type="ChEBI" id="CHEBI:29105"/>
    </ligand>
</feature>
<keyword evidence="2 9" id="KW-0479">Metal-binding</keyword>
<comment type="cofactor">
    <cofactor evidence="9">
        <name>Zn(2+)</name>
        <dbReference type="ChEBI" id="CHEBI:29105"/>
    </cofactor>
    <text evidence="9">Binds 1 zinc ion per subunit.</text>
</comment>
<protein>
    <recommendedName>
        <fullName evidence="9 10">Flagellar transcriptional regulator FlhC</fullName>
    </recommendedName>
</protein>
<feature type="binding site" evidence="9">
    <location>
        <position position="158"/>
    </location>
    <ligand>
        <name>Zn(2+)</name>
        <dbReference type="ChEBI" id="CHEBI:29105"/>
    </ligand>
</feature>
<gene>
    <name evidence="9" type="primary">flhC</name>
    <name evidence="11" type="ORF">Nstercoris_00574</name>
</gene>
<evidence type="ECO:0000256" key="8">
    <source>
        <dbReference type="ARBA" id="ARBA00023163"/>
    </source>
</evidence>
<keyword evidence="3 9" id="KW-1005">Bacterial flagellum biogenesis</keyword>
<dbReference type="GO" id="GO:0003677">
    <property type="term" value="F:DNA binding"/>
    <property type="evidence" value="ECO:0007669"/>
    <property type="project" value="UniProtKB-UniRule"/>
</dbReference>
<dbReference type="GO" id="GO:0045893">
    <property type="term" value="P:positive regulation of DNA-templated transcription"/>
    <property type="evidence" value="ECO:0007669"/>
    <property type="project" value="InterPro"/>
</dbReference>
<keyword evidence="1 9" id="KW-0963">Cytoplasm</keyword>
<dbReference type="KEGG" id="nst:Nstercoris_00574"/>
<keyword evidence="11" id="KW-0282">Flagellum</keyword>
<evidence type="ECO:0000256" key="4">
    <source>
        <dbReference type="ARBA" id="ARBA00022833"/>
    </source>
</evidence>
<keyword evidence="11" id="KW-0966">Cell projection</keyword>
<evidence type="ECO:0000313" key="12">
    <source>
        <dbReference type="Proteomes" id="UP000316473"/>
    </source>
</evidence>
<dbReference type="GO" id="GO:0044781">
    <property type="term" value="P:bacterial-type flagellum organization"/>
    <property type="evidence" value="ECO:0007669"/>
    <property type="project" value="UniProtKB-KW"/>
</dbReference>
<dbReference type="PIRSF" id="PIRSF003159">
    <property type="entry name" value="FlhC"/>
    <property type="match status" value="1"/>
</dbReference>
<evidence type="ECO:0000256" key="2">
    <source>
        <dbReference type="ARBA" id="ARBA00022723"/>
    </source>
</evidence>
<keyword evidence="11" id="KW-0969">Cilium</keyword>
<dbReference type="GO" id="GO:0008270">
    <property type="term" value="F:zinc ion binding"/>
    <property type="evidence" value="ECO:0007669"/>
    <property type="project" value="UniProtKB-UniRule"/>
</dbReference>
<dbReference type="InterPro" id="IPR007944">
    <property type="entry name" value="FlhC"/>
</dbReference>
<comment type="similarity">
    <text evidence="9 10">Belongs to the FlhC family.</text>
</comment>
<evidence type="ECO:0000256" key="6">
    <source>
        <dbReference type="ARBA" id="ARBA00023125"/>
    </source>
</evidence>
<dbReference type="AlphaFoldDB" id="A0A4Y1YN55"/>
<dbReference type="NCBIfam" id="NF009365">
    <property type="entry name" value="PRK12722.1"/>
    <property type="match status" value="1"/>
</dbReference>
<reference evidence="11 12" key="1">
    <citation type="submission" date="2019-06" db="EMBL/GenBank/DDBJ databases">
        <title>Nitrosomonas stercoris KYUHI-S whole genome shotgun sequence.</title>
        <authorList>
            <person name="Nakagawa T."/>
            <person name="Tsuchiya Y."/>
            <person name="Takahashi R."/>
        </authorList>
    </citation>
    <scope>NUCLEOTIDE SEQUENCE [LARGE SCALE GENOMIC DNA]</scope>
    <source>
        <strain evidence="11 12">KYUHI-S</strain>
    </source>
</reference>
<keyword evidence="5 9" id="KW-0805">Transcription regulation</keyword>
<evidence type="ECO:0000256" key="3">
    <source>
        <dbReference type="ARBA" id="ARBA00022795"/>
    </source>
</evidence>
<evidence type="ECO:0000256" key="1">
    <source>
        <dbReference type="ARBA" id="ARBA00022490"/>
    </source>
</evidence>
<comment type="function">
    <text evidence="9">Functions in complex with FlhD as a master transcriptional regulator that regulates transcription of several flagellar and non-flagellar operons by binding to their promoter region. Activates expression of class 2 flagellar genes, including fliA, which is a flagellum-specific sigma factor that turns on the class 3 genes. Also regulates genes whose products function in a variety of physiological pathways.</text>
</comment>
<evidence type="ECO:0000256" key="10">
    <source>
        <dbReference type="PIRNR" id="PIRNR003159"/>
    </source>
</evidence>
<feature type="binding site" evidence="9">
    <location>
        <position position="161"/>
    </location>
    <ligand>
        <name>Zn(2+)</name>
        <dbReference type="ChEBI" id="CHEBI:29105"/>
    </ligand>
</feature>
<keyword evidence="6 9" id="KW-0238">DNA-binding</keyword>
<keyword evidence="12" id="KW-1185">Reference proteome</keyword>
<organism evidence="11 12">
    <name type="scientific">Nitrosomonas stercoris</name>
    <dbReference type="NCBI Taxonomy" id="1444684"/>
    <lineage>
        <taxon>Bacteria</taxon>
        <taxon>Pseudomonadati</taxon>
        <taxon>Pseudomonadota</taxon>
        <taxon>Betaproteobacteria</taxon>
        <taxon>Nitrosomonadales</taxon>
        <taxon>Nitrosomonadaceae</taxon>
        <taxon>Nitrosomonas</taxon>
    </lineage>
</organism>
<dbReference type="EMBL" id="AP019755">
    <property type="protein sequence ID" value="BBL34343.1"/>
    <property type="molecule type" value="Genomic_DNA"/>
</dbReference>
<dbReference type="Pfam" id="PF05280">
    <property type="entry name" value="FlhC"/>
    <property type="match status" value="1"/>
</dbReference>
<evidence type="ECO:0000256" key="5">
    <source>
        <dbReference type="ARBA" id="ARBA00023015"/>
    </source>
</evidence>
<proteinExistence type="inferred from homology"/>
<comment type="subcellular location">
    <subcellularLocation>
        <location evidence="9 10">Cytoplasm</location>
    </subcellularLocation>
</comment>
<accession>A0A4Y1YN55</accession>